<sequence>ILGNFTWQELCDVISEQVDQLTSDLKKANNKIAHLQSVCDKKSVCVRELQRNQECVLSRLEESLCRSQCDSLRDRTSSLEQRCSSLTSDLSQLRGLLSRSRKESSSFFLACALLGGALRHAHHRLCGLSEQKKFLCRQLAEREQLEEEVRRLVDALEGEKDQEKEEEKKRERTRRATKRWRRTVCAVLAVRRWCSLARNTTVLLRLERGGGAPAVCVCGGADTATQKARDTPDCAALLCVTDVVQQLREQRKYCVSECQCNDKLPDSHRCCGAVKNSSAHDSVACGTIFSSNKLKSSLPEICPTLLHSIQSLVSVLQQHFLVFSQRLHSTEVERRSLRLEVAERGRKCLSFLMFSLLPYFLPSFDTFLSSLASTLRRSQFIPSCFSSCAEFSLRRLSALPHLQLQDRLA</sequence>
<feature type="coiled-coil region" evidence="1">
    <location>
        <begin position="139"/>
        <end position="176"/>
    </location>
</feature>
<reference evidence="2" key="2">
    <citation type="submission" date="2025-09" db="UniProtKB">
        <authorList>
            <consortium name="Ensembl"/>
        </authorList>
    </citation>
    <scope>IDENTIFICATION</scope>
</reference>
<protein>
    <submittedName>
        <fullName evidence="2">Uncharacterized protein</fullName>
    </submittedName>
</protein>
<feature type="coiled-coil region" evidence="1">
    <location>
        <begin position="11"/>
        <end position="38"/>
    </location>
</feature>
<keyword evidence="1" id="KW-0175">Coiled coil</keyword>
<dbReference type="Bgee" id="ENSNBRG00000024285">
    <property type="expression patterns" value="Expressed in zone of skin and 4 other cell types or tissues"/>
</dbReference>
<proteinExistence type="predicted"/>
<dbReference type="PANTHER" id="PTHR37476">
    <property type="entry name" value="COILED-COIL DOMAIN-CONTAINING PROTEIN 171"/>
    <property type="match status" value="1"/>
</dbReference>
<evidence type="ECO:0000313" key="3">
    <source>
        <dbReference type="Proteomes" id="UP000261580"/>
    </source>
</evidence>
<dbReference type="Proteomes" id="UP000261580">
    <property type="component" value="Unassembled WGS sequence"/>
</dbReference>
<organism evidence="2 3">
    <name type="scientific">Neolamprologus brichardi</name>
    <name type="common">Fairy cichlid</name>
    <name type="synonym">Lamprologus brichardi</name>
    <dbReference type="NCBI Taxonomy" id="32507"/>
    <lineage>
        <taxon>Eukaryota</taxon>
        <taxon>Metazoa</taxon>
        <taxon>Chordata</taxon>
        <taxon>Craniata</taxon>
        <taxon>Vertebrata</taxon>
        <taxon>Euteleostomi</taxon>
        <taxon>Actinopterygii</taxon>
        <taxon>Neopterygii</taxon>
        <taxon>Teleostei</taxon>
        <taxon>Neoteleostei</taxon>
        <taxon>Acanthomorphata</taxon>
        <taxon>Ovalentaria</taxon>
        <taxon>Cichlomorphae</taxon>
        <taxon>Cichliformes</taxon>
        <taxon>Cichlidae</taxon>
        <taxon>African cichlids</taxon>
        <taxon>Pseudocrenilabrinae</taxon>
        <taxon>Lamprologini</taxon>
        <taxon>Neolamprologus</taxon>
    </lineage>
</organism>
<dbReference type="GeneTree" id="ENSGT00940000167699"/>
<name>A0A3Q4IC20_NEOBR</name>
<dbReference type="AlphaFoldDB" id="A0A3Q4IC20"/>
<dbReference type="Ensembl" id="ENSNBRT00000032791.1">
    <property type="protein sequence ID" value="ENSNBRP00000031983.1"/>
    <property type="gene ID" value="ENSNBRG00000024285.1"/>
</dbReference>
<keyword evidence="3" id="KW-1185">Reference proteome</keyword>
<dbReference type="PANTHER" id="PTHR37476:SF1">
    <property type="entry name" value="COILED-COIL DOMAIN-CONTAINING PROTEIN 171"/>
    <property type="match status" value="1"/>
</dbReference>
<accession>A0A3Q4IC20</accession>
<evidence type="ECO:0000313" key="2">
    <source>
        <dbReference type="Ensembl" id="ENSNBRP00000031983.1"/>
    </source>
</evidence>
<reference evidence="2" key="1">
    <citation type="submission" date="2025-08" db="UniProtKB">
        <authorList>
            <consortium name="Ensembl"/>
        </authorList>
    </citation>
    <scope>IDENTIFICATION</scope>
</reference>
<evidence type="ECO:0000256" key="1">
    <source>
        <dbReference type="SAM" id="Coils"/>
    </source>
</evidence>